<sequence length="64" mass="7298">MIGSPVFIGTRKFSKYKSNGTNYLKITIPREVGRNLGLDLSTCKSDIYVDKNKNRIILEPHVEE</sequence>
<dbReference type="RefSeq" id="WP_086637062.1">
    <property type="nucleotide sequence ID" value="NZ_MRZU01000003.1"/>
</dbReference>
<accession>A0A1Y3GC20</accession>
<dbReference type="Proteomes" id="UP000195137">
    <property type="component" value="Unassembled WGS sequence"/>
</dbReference>
<keyword evidence="2" id="KW-1185">Reference proteome</keyword>
<evidence type="ECO:0000313" key="2">
    <source>
        <dbReference type="Proteomes" id="UP000195137"/>
    </source>
</evidence>
<name>A0A1Y3GC20_9EURY</name>
<protein>
    <submittedName>
        <fullName evidence="1">AbrB family transcriptional regulator</fullName>
    </submittedName>
</protein>
<proteinExistence type="predicted"/>
<gene>
    <name evidence="1" type="ORF">AMET1_0663</name>
</gene>
<dbReference type="AlphaFoldDB" id="A0A1Y3GC20"/>
<dbReference type="EMBL" id="MRZU01000003">
    <property type="protein sequence ID" value="OUJ19012.1"/>
    <property type="molecule type" value="Genomic_DNA"/>
</dbReference>
<reference evidence="1 2" key="1">
    <citation type="submission" date="2016-12" db="EMBL/GenBank/DDBJ databases">
        <title>Discovery of methanogenic haloarchaea.</title>
        <authorList>
            <person name="Sorokin D.Y."/>
            <person name="Makarova K.S."/>
            <person name="Abbas B."/>
            <person name="Ferrer M."/>
            <person name="Golyshin P.N."/>
        </authorList>
    </citation>
    <scope>NUCLEOTIDE SEQUENCE [LARGE SCALE GENOMIC DNA]</scope>
    <source>
        <strain evidence="1">AMET1</strain>
    </source>
</reference>
<organism evidence="1 2">
    <name type="scientific">Methanonatronarchaeum thermophilum</name>
    <dbReference type="NCBI Taxonomy" id="1927129"/>
    <lineage>
        <taxon>Archaea</taxon>
        <taxon>Methanobacteriati</taxon>
        <taxon>Methanobacteriota</taxon>
        <taxon>Methanonatronarchaeia</taxon>
        <taxon>Methanonatronarchaeales</taxon>
        <taxon>Methanonatronarchaeaceae</taxon>
        <taxon>Methanonatronarchaeum</taxon>
    </lineage>
</organism>
<evidence type="ECO:0000313" key="1">
    <source>
        <dbReference type="EMBL" id="OUJ19012.1"/>
    </source>
</evidence>
<comment type="caution">
    <text evidence="1">The sequence shown here is derived from an EMBL/GenBank/DDBJ whole genome shotgun (WGS) entry which is preliminary data.</text>
</comment>